<dbReference type="EMBL" id="JBHRSL010000002">
    <property type="protein sequence ID" value="MFC3051330.1"/>
    <property type="molecule type" value="Genomic_DNA"/>
</dbReference>
<sequence>MTQIEMQADQIRFVEVQLKVAALQCRAGHGVDLSNLYNGFVKMNLPYLVESQGPLKAWLKRQGRHNFDQYIVDVANRISLDSTKVSQFCVRSQMAAEYAEKSYSPLMLLSLLPLSYVTPAAPCKLNRF</sequence>
<comment type="caution">
    <text evidence="1">The sequence shown here is derived from an EMBL/GenBank/DDBJ whole genome shotgun (WGS) entry which is preliminary data.</text>
</comment>
<accession>A0ABV7D3M8</accession>
<organism evidence="1 2">
    <name type="scientific">Kordiimonas pumila</name>
    <dbReference type="NCBI Taxonomy" id="2161677"/>
    <lineage>
        <taxon>Bacteria</taxon>
        <taxon>Pseudomonadati</taxon>
        <taxon>Pseudomonadota</taxon>
        <taxon>Alphaproteobacteria</taxon>
        <taxon>Kordiimonadales</taxon>
        <taxon>Kordiimonadaceae</taxon>
        <taxon>Kordiimonas</taxon>
    </lineage>
</organism>
<evidence type="ECO:0000313" key="1">
    <source>
        <dbReference type="EMBL" id="MFC3051330.1"/>
    </source>
</evidence>
<keyword evidence="2" id="KW-1185">Reference proteome</keyword>
<gene>
    <name evidence="1" type="ORF">ACFOKA_05380</name>
</gene>
<dbReference type="Proteomes" id="UP001595444">
    <property type="component" value="Unassembled WGS sequence"/>
</dbReference>
<protein>
    <submittedName>
        <fullName evidence="1">Uncharacterized protein</fullName>
    </submittedName>
</protein>
<name>A0ABV7D3M8_9PROT</name>
<evidence type="ECO:0000313" key="2">
    <source>
        <dbReference type="Proteomes" id="UP001595444"/>
    </source>
</evidence>
<reference evidence="2" key="1">
    <citation type="journal article" date="2019" name="Int. J. Syst. Evol. Microbiol.">
        <title>The Global Catalogue of Microorganisms (GCM) 10K type strain sequencing project: providing services to taxonomists for standard genome sequencing and annotation.</title>
        <authorList>
            <consortium name="The Broad Institute Genomics Platform"/>
            <consortium name="The Broad Institute Genome Sequencing Center for Infectious Disease"/>
            <person name="Wu L."/>
            <person name="Ma J."/>
        </authorList>
    </citation>
    <scope>NUCLEOTIDE SEQUENCE [LARGE SCALE GENOMIC DNA]</scope>
    <source>
        <strain evidence="2">KCTC 62164</strain>
    </source>
</reference>
<dbReference type="RefSeq" id="WP_194211650.1">
    <property type="nucleotide sequence ID" value="NZ_CP061205.1"/>
</dbReference>
<proteinExistence type="predicted"/>